<feature type="compositionally biased region" description="Acidic residues" evidence="4">
    <location>
        <begin position="103"/>
        <end position="114"/>
    </location>
</feature>
<feature type="compositionally biased region" description="Basic residues" evidence="4">
    <location>
        <begin position="61"/>
        <end position="70"/>
    </location>
</feature>
<dbReference type="GO" id="GO:0030690">
    <property type="term" value="C:Noc1p-Noc2p complex"/>
    <property type="evidence" value="ECO:0007669"/>
    <property type="project" value="TreeGrafter"/>
</dbReference>
<dbReference type="CTD" id="35386"/>
<dbReference type="InParanoid" id="B3MN75"/>
<protein>
    <submittedName>
        <fullName evidence="5">Uncharacterized protein</fullName>
    </submittedName>
</protein>
<comment type="similarity">
    <text evidence="2">Belongs to the NOC2 family.</text>
</comment>
<dbReference type="Pfam" id="PF03715">
    <property type="entry name" value="Noc2"/>
    <property type="match status" value="1"/>
</dbReference>
<proteinExistence type="inferred from homology"/>
<evidence type="ECO:0000256" key="3">
    <source>
        <dbReference type="ARBA" id="ARBA00023242"/>
    </source>
</evidence>
<dbReference type="GO" id="GO:0030691">
    <property type="term" value="C:Noc2p-Noc3p complex"/>
    <property type="evidence" value="ECO:0007669"/>
    <property type="project" value="TreeGrafter"/>
</dbReference>
<gene>
    <name evidence="5" type="primary">Dana\GF14742</name>
    <name evidence="5" type="synonym">dana_GLEANR_15507</name>
    <name evidence="5" type="ORF">GF14742</name>
</gene>
<dbReference type="PhylomeDB" id="B3MN75"/>
<evidence type="ECO:0000256" key="2">
    <source>
        <dbReference type="ARBA" id="ARBA00005907"/>
    </source>
</evidence>
<dbReference type="GO" id="GO:0042273">
    <property type="term" value="P:ribosomal large subunit biogenesis"/>
    <property type="evidence" value="ECO:0007669"/>
    <property type="project" value="TreeGrafter"/>
</dbReference>
<feature type="region of interest" description="Disordered" evidence="4">
    <location>
        <begin position="679"/>
        <end position="757"/>
    </location>
</feature>
<dbReference type="PANTHER" id="PTHR12687:SF4">
    <property type="entry name" value="NUCLEOLAR COMPLEX PROTEIN 2 HOMOLOG"/>
    <property type="match status" value="1"/>
</dbReference>
<dbReference type="KEGG" id="dan:6497562"/>
<dbReference type="STRING" id="7217.B3MN75"/>
<dbReference type="OrthoDB" id="10266662at2759"/>
<dbReference type="PANTHER" id="PTHR12687">
    <property type="entry name" value="NUCLEOLAR COMPLEX 2 AND RAD4-RELATED"/>
    <property type="match status" value="1"/>
</dbReference>
<dbReference type="GeneID" id="6497562"/>
<keyword evidence="6" id="KW-1185">Reference proteome</keyword>
<dbReference type="SUPFAM" id="SSF48371">
    <property type="entry name" value="ARM repeat"/>
    <property type="match status" value="1"/>
</dbReference>
<dbReference type="GO" id="GO:0000122">
    <property type="term" value="P:negative regulation of transcription by RNA polymerase II"/>
    <property type="evidence" value="ECO:0007669"/>
    <property type="project" value="TreeGrafter"/>
</dbReference>
<dbReference type="GO" id="GO:0042393">
    <property type="term" value="F:histone binding"/>
    <property type="evidence" value="ECO:0007669"/>
    <property type="project" value="TreeGrafter"/>
</dbReference>
<keyword evidence="3" id="KW-0539">Nucleus</keyword>
<accession>B3MN75</accession>
<feature type="region of interest" description="Disordered" evidence="4">
    <location>
        <begin position="1"/>
        <end position="77"/>
    </location>
</feature>
<dbReference type="GO" id="GO:0005654">
    <property type="term" value="C:nucleoplasm"/>
    <property type="evidence" value="ECO:0007669"/>
    <property type="project" value="TreeGrafter"/>
</dbReference>
<comment type="subcellular location">
    <subcellularLocation>
        <location evidence="1">Nucleus</location>
    </subcellularLocation>
</comment>
<feature type="compositionally biased region" description="Acidic residues" evidence="4">
    <location>
        <begin position="148"/>
        <end position="161"/>
    </location>
</feature>
<feature type="compositionally biased region" description="Acidic residues" evidence="4">
    <location>
        <begin position="697"/>
        <end position="721"/>
    </location>
</feature>
<dbReference type="HOGENOM" id="CLU_011272_1_1_1"/>
<dbReference type="EMBL" id="CH902620">
    <property type="protein sequence ID" value="EDV31032.1"/>
    <property type="molecule type" value="Genomic_DNA"/>
</dbReference>
<evidence type="ECO:0000256" key="4">
    <source>
        <dbReference type="SAM" id="MobiDB-lite"/>
    </source>
</evidence>
<evidence type="ECO:0000313" key="5">
    <source>
        <dbReference type="EMBL" id="EDV31032.1"/>
    </source>
</evidence>
<feature type="region of interest" description="Disordered" evidence="4">
    <location>
        <begin position="99"/>
        <end position="164"/>
    </location>
</feature>
<dbReference type="OMA" id="GCLRYYL"/>
<name>B3MN75_DROAN</name>
<organism evidence="5 6">
    <name type="scientific">Drosophila ananassae</name>
    <name type="common">Fruit fly</name>
    <dbReference type="NCBI Taxonomy" id="7217"/>
    <lineage>
        <taxon>Eukaryota</taxon>
        <taxon>Metazoa</taxon>
        <taxon>Ecdysozoa</taxon>
        <taxon>Arthropoda</taxon>
        <taxon>Hexapoda</taxon>
        <taxon>Insecta</taxon>
        <taxon>Pterygota</taxon>
        <taxon>Neoptera</taxon>
        <taxon>Endopterygota</taxon>
        <taxon>Diptera</taxon>
        <taxon>Brachycera</taxon>
        <taxon>Muscomorpha</taxon>
        <taxon>Ephydroidea</taxon>
        <taxon>Drosophilidae</taxon>
        <taxon>Drosophila</taxon>
        <taxon>Sophophora</taxon>
    </lineage>
</organism>
<dbReference type="AlphaFoldDB" id="B3MN75"/>
<dbReference type="InterPro" id="IPR005343">
    <property type="entry name" value="Noc2"/>
</dbReference>
<dbReference type="FunCoup" id="B3MN75">
    <property type="interactions" value="1445"/>
</dbReference>
<dbReference type="InterPro" id="IPR016024">
    <property type="entry name" value="ARM-type_fold"/>
</dbReference>
<dbReference type="Proteomes" id="UP000007801">
    <property type="component" value="Unassembled WGS sequence"/>
</dbReference>
<sequence>MKLSTKKSKVLGKPKPGISKKKLPKEALKKAVSKKARNTTEEEVISKKPKQKPTSVVKNGKTAKKGSKKTHKEELEGLKDLDPEFYDFLKKNDQQLLDFNLLDSDDDDEEDEEAKPETVKEKADESEDDEEDEEKYHKPNEDLAVASDESDFEDEAEDDEAASGGTQKITLNLLRQWEQQLAQPNVSIDIVRKVIQAFNSALASISADGADGGENQPNAAAFKVVGASAFNGVIQLCVLHLQPAIIRVLGVKANSSLPLHKYKKWVKVRGCLRYYLTDLIRLVEQVSSANILGVLLKHLHQMAGMVTPFTALGKTILKRLIVLWATGDETVRVLAFLCILKITRKQQATMLNHVLKAMYLAYVRNSKFVSPNTLPGINFMRRSLVEMFALDLNVTYQHAFLYIRQLAIHLRNAVILKKKDSFQAVYNWQFINSLRLWSDLLGASANKPQLQPLVYPLVTIATGVIRLIPTAQYFPLRFHCLQTLISLGRETNTYIPVLPLIVEVLKSNTFNRKHTAVSMKPLQFTCVLRLNKAQLSENGFRDEVIEQVCGLLLEYLAHESASLAFADLVVPTVMAIKAYLKTCRNANYTRKLKLLLDKVQESSRFVEQQRGKSSVNFDLKDSSAVAAWEQQLRLKRTPLDIYYSSWQKTHETKKRRQAAQTDEINADYDVPKLKKLPAKSGLPIRNENGEVELFPSDSEDEEENNFPAASDDEDEKEEVEVEPPKSKKAKKEKKKSDKKPQPVAEEPAGDDYDEAGGAVDIVKDLDLNDW</sequence>
<dbReference type="GO" id="GO:0005730">
    <property type="term" value="C:nucleolus"/>
    <property type="evidence" value="ECO:0007669"/>
    <property type="project" value="TreeGrafter"/>
</dbReference>
<reference evidence="5 6" key="1">
    <citation type="journal article" date="2007" name="Nature">
        <title>Evolution of genes and genomes on the Drosophila phylogeny.</title>
        <authorList>
            <consortium name="Drosophila 12 Genomes Consortium"/>
            <person name="Clark A.G."/>
            <person name="Eisen M.B."/>
            <person name="Smith D.R."/>
            <person name="Bergman C.M."/>
            <person name="Oliver B."/>
            <person name="Markow T.A."/>
            <person name="Kaufman T.C."/>
            <person name="Kellis M."/>
            <person name="Gelbart W."/>
            <person name="Iyer V.N."/>
            <person name="Pollard D.A."/>
            <person name="Sackton T.B."/>
            <person name="Larracuente A.M."/>
            <person name="Singh N.D."/>
            <person name="Abad J.P."/>
            <person name="Abt D.N."/>
            <person name="Adryan B."/>
            <person name="Aguade M."/>
            <person name="Akashi H."/>
            <person name="Anderson W.W."/>
            <person name="Aquadro C.F."/>
            <person name="Ardell D.H."/>
            <person name="Arguello R."/>
            <person name="Artieri C.G."/>
            <person name="Barbash D.A."/>
            <person name="Barker D."/>
            <person name="Barsanti P."/>
            <person name="Batterham P."/>
            <person name="Batzoglou S."/>
            <person name="Begun D."/>
            <person name="Bhutkar A."/>
            <person name="Blanco E."/>
            <person name="Bosak S.A."/>
            <person name="Bradley R.K."/>
            <person name="Brand A.D."/>
            <person name="Brent M.R."/>
            <person name="Brooks A.N."/>
            <person name="Brown R.H."/>
            <person name="Butlin R.K."/>
            <person name="Caggese C."/>
            <person name="Calvi B.R."/>
            <person name="Bernardo de Carvalho A."/>
            <person name="Caspi A."/>
            <person name="Castrezana S."/>
            <person name="Celniker S.E."/>
            <person name="Chang J.L."/>
            <person name="Chapple C."/>
            <person name="Chatterji S."/>
            <person name="Chinwalla A."/>
            <person name="Civetta A."/>
            <person name="Clifton S.W."/>
            <person name="Comeron J.M."/>
            <person name="Costello J.C."/>
            <person name="Coyne J.A."/>
            <person name="Daub J."/>
            <person name="David R.G."/>
            <person name="Delcher A.L."/>
            <person name="Delehaunty K."/>
            <person name="Do C.B."/>
            <person name="Ebling H."/>
            <person name="Edwards K."/>
            <person name="Eickbush T."/>
            <person name="Evans J.D."/>
            <person name="Filipski A."/>
            <person name="Findeiss S."/>
            <person name="Freyhult E."/>
            <person name="Fulton L."/>
            <person name="Fulton R."/>
            <person name="Garcia A.C."/>
            <person name="Gardiner A."/>
            <person name="Garfield D.A."/>
            <person name="Garvin B.E."/>
            <person name="Gibson G."/>
            <person name="Gilbert D."/>
            <person name="Gnerre S."/>
            <person name="Godfrey J."/>
            <person name="Good R."/>
            <person name="Gotea V."/>
            <person name="Gravely B."/>
            <person name="Greenberg A.J."/>
            <person name="Griffiths-Jones S."/>
            <person name="Gross S."/>
            <person name="Guigo R."/>
            <person name="Gustafson E.A."/>
            <person name="Haerty W."/>
            <person name="Hahn M.W."/>
            <person name="Halligan D.L."/>
            <person name="Halpern A.L."/>
            <person name="Halter G.M."/>
            <person name="Han M.V."/>
            <person name="Heger A."/>
            <person name="Hillier L."/>
            <person name="Hinrichs A.S."/>
            <person name="Holmes I."/>
            <person name="Hoskins R.A."/>
            <person name="Hubisz M.J."/>
            <person name="Hultmark D."/>
            <person name="Huntley M.A."/>
            <person name="Jaffe D.B."/>
            <person name="Jagadeeshan S."/>
            <person name="Jeck W.R."/>
            <person name="Johnson J."/>
            <person name="Jones C.D."/>
            <person name="Jordan W.C."/>
            <person name="Karpen G.H."/>
            <person name="Kataoka E."/>
            <person name="Keightley P.D."/>
            <person name="Kheradpour P."/>
            <person name="Kirkness E.F."/>
            <person name="Koerich L.B."/>
            <person name="Kristiansen K."/>
            <person name="Kudrna D."/>
            <person name="Kulathinal R.J."/>
            <person name="Kumar S."/>
            <person name="Kwok R."/>
            <person name="Lander E."/>
            <person name="Langley C.H."/>
            <person name="Lapoint R."/>
            <person name="Lazzaro B.P."/>
            <person name="Lee S.J."/>
            <person name="Levesque L."/>
            <person name="Li R."/>
            <person name="Lin C.F."/>
            <person name="Lin M.F."/>
            <person name="Lindblad-Toh K."/>
            <person name="Llopart A."/>
            <person name="Long M."/>
            <person name="Low L."/>
            <person name="Lozovsky E."/>
            <person name="Lu J."/>
            <person name="Luo M."/>
            <person name="Machado C.A."/>
            <person name="Makalowski W."/>
            <person name="Marzo M."/>
            <person name="Matsuda M."/>
            <person name="Matzkin L."/>
            <person name="McAllister B."/>
            <person name="McBride C.S."/>
            <person name="McKernan B."/>
            <person name="McKernan K."/>
            <person name="Mendez-Lago M."/>
            <person name="Minx P."/>
            <person name="Mollenhauer M.U."/>
            <person name="Montooth K."/>
            <person name="Mount S.M."/>
            <person name="Mu X."/>
            <person name="Myers E."/>
            <person name="Negre B."/>
            <person name="Newfeld S."/>
            <person name="Nielsen R."/>
            <person name="Noor M.A."/>
            <person name="O'Grady P."/>
            <person name="Pachter L."/>
            <person name="Papaceit M."/>
            <person name="Parisi M.J."/>
            <person name="Parisi M."/>
            <person name="Parts L."/>
            <person name="Pedersen J.S."/>
            <person name="Pesole G."/>
            <person name="Phillippy A.M."/>
            <person name="Ponting C.P."/>
            <person name="Pop M."/>
            <person name="Porcelli D."/>
            <person name="Powell J.R."/>
            <person name="Prohaska S."/>
            <person name="Pruitt K."/>
            <person name="Puig M."/>
            <person name="Quesneville H."/>
            <person name="Ram K.R."/>
            <person name="Rand D."/>
            <person name="Rasmussen M.D."/>
            <person name="Reed L.K."/>
            <person name="Reenan R."/>
            <person name="Reily A."/>
            <person name="Remington K.A."/>
            <person name="Rieger T.T."/>
            <person name="Ritchie M.G."/>
            <person name="Robin C."/>
            <person name="Rogers Y.H."/>
            <person name="Rohde C."/>
            <person name="Rozas J."/>
            <person name="Rubenfield M.J."/>
            <person name="Ruiz A."/>
            <person name="Russo S."/>
            <person name="Salzberg S.L."/>
            <person name="Sanchez-Gracia A."/>
            <person name="Saranga D.J."/>
            <person name="Sato H."/>
            <person name="Schaeffer S.W."/>
            <person name="Schatz M.C."/>
            <person name="Schlenke T."/>
            <person name="Schwartz R."/>
            <person name="Segarra C."/>
            <person name="Singh R.S."/>
            <person name="Sirot L."/>
            <person name="Sirota M."/>
            <person name="Sisneros N.B."/>
            <person name="Smith C.D."/>
            <person name="Smith T.F."/>
            <person name="Spieth J."/>
            <person name="Stage D.E."/>
            <person name="Stark A."/>
            <person name="Stephan W."/>
            <person name="Strausberg R.L."/>
            <person name="Strempel S."/>
            <person name="Sturgill D."/>
            <person name="Sutton G."/>
            <person name="Sutton G.G."/>
            <person name="Tao W."/>
            <person name="Teichmann S."/>
            <person name="Tobari Y.N."/>
            <person name="Tomimura Y."/>
            <person name="Tsolas J.M."/>
            <person name="Valente V.L."/>
            <person name="Venter E."/>
            <person name="Venter J.C."/>
            <person name="Vicario S."/>
            <person name="Vieira F.G."/>
            <person name="Vilella A.J."/>
            <person name="Villasante A."/>
            <person name="Walenz B."/>
            <person name="Wang J."/>
            <person name="Wasserman M."/>
            <person name="Watts T."/>
            <person name="Wilson D."/>
            <person name="Wilson R.K."/>
            <person name="Wing R.A."/>
            <person name="Wolfner M.F."/>
            <person name="Wong A."/>
            <person name="Wong G.K."/>
            <person name="Wu C.I."/>
            <person name="Wu G."/>
            <person name="Yamamoto D."/>
            <person name="Yang H.P."/>
            <person name="Yang S.P."/>
            <person name="Yorke J.A."/>
            <person name="Yoshida K."/>
            <person name="Zdobnov E."/>
            <person name="Zhang P."/>
            <person name="Zhang Y."/>
            <person name="Zimin A.V."/>
            <person name="Baldwin J."/>
            <person name="Abdouelleil A."/>
            <person name="Abdulkadir J."/>
            <person name="Abebe A."/>
            <person name="Abera B."/>
            <person name="Abreu J."/>
            <person name="Acer S.C."/>
            <person name="Aftuck L."/>
            <person name="Alexander A."/>
            <person name="An P."/>
            <person name="Anderson E."/>
            <person name="Anderson S."/>
            <person name="Arachi H."/>
            <person name="Azer M."/>
            <person name="Bachantsang P."/>
            <person name="Barry A."/>
            <person name="Bayul T."/>
            <person name="Berlin A."/>
            <person name="Bessette D."/>
            <person name="Bloom T."/>
            <person name="Blye J."/>
            <person name="Boguslavskiy L."/>
            <person name="Bonnet C."/>
            <person name="Boukhgalter B."/>
            <person name="Bourzgui I."/>
            <person name="Brown A."/>
            <person name="Cahill P."/>
            <person name="Channer S."/>
            <person name="Cheshatsang Y."/>
            <person name="Chuda L."/>
            <person name="Citroen M."/>
            <person name="Collymore A."/>
            <person name="Cooke P."/>
            <person name="Costello M."/>
            <person name="D'Aco K."/>
            <person name="Daza R."/>
            <person name="De Haan G."/>
            <person name="DeGray S."/>
            <person name="DeMaso C."/>
            <person name="Dhargay N."/>
            <person name="Dooley K."/>
            <person name="Dooley E."/>
            <person name="Doricent M."/>
            <person name="Dorje P."/>
            <person name="Dorjee K."/>
            <person name="Dupes A."/>
            <person name="Elong R."/>
            <person name="Falk J."/>
            <person name="Farina A."/>
            <person name="Faro S."/>
            <person name="Ferguson D."/>
            <person name="Fisher S."/>
            <person name="Foley C.D."/>
            <person name="Franke A."/>
            <person name="Friedrich D."/>
            <person name="Gadbois L."/>
            <person name="Gearin G."/>
            <person name="Gearin C.R."/>
            <person name="Giannoukos G."/>
            <person name="Goode T."/>
            <person name="Graham J."/>
            <person name="Grandbois E."/>
            <person name="Grewal S."/>
            <person name="Gyaltsen K."/>
            <person name="Hafez N."/>
            <person name="Hagos B."/>
            <person name="Hall J."/>
            <person name="Henson C."/>
            <person name="Hollinger A."/>
            <person name="Honan T."/>
            <person name="Huard M.D."/>
            <person name="Hughes L."/>
            <person name="Hurhula B."/>
            <person name="Husby M.E."/>
            <person name="Kamat A."/>
            <person name="Kanga B."/>
            <person name="Kashin S."/>
            <person name="Khazanovich D."/>
            <person name="Kisner P."/>
            <person name="Lance K."/>
            <person name="Lara M."/>
            <person name="Lee W."/>
            <person name="Lennon N."/>
            <person name="Letendre F."/>
            <person name="LeVine R."/>
            <person name="Lipovsky A."/>
            <person name="Liu X."/>
            <person name="Liu J."/>
            <person name="Liu S."/>
            <person name="Lokyitsang T."/>
            <person name="Lokyitsang Y."/>
            <person name="Lubonja R."/>
            <person name="Lui A."/>
            <person name="MacDonald P."/>
            <person name="Magnisalis V."/>
            <person name="Maru K."/>
            <person name="Matthews C."/>
            <person name="McCusker W."/>
            <person name="McDonough S."/>
            <person name="Mehta T."/>
            <person name="Meldrim J."/>
            <person name="Meneus L."/>
            <person name="Mihai O."/>
            <person name="Mihalev A."/>
            <person name="Mihova T."/>
            <person name="Mittelman R."/>
            <person name="Mlenga V."/>
            <person name="Montmayeur A."/>
            <person name="Mulrain L."/>
            <person name="Navidi A."/>
            <person name="Naylor J."/>
            <person name="Negash T."/>
            <person name="Nguyen T."/>
            <person name="Nguyen N."/>
            <person name="Nicol R."/>
            <person name="Norbu C."/>
            <person name="Norbu N."/>
            <person name="Novod N."/>
            <person name="O'Neill B."/>
            <person name="Osman S."/>
            <person name="Markiewicz E."/>
            <person name="Oyono O.L."/>
            <person name="Patti C."/>
            <person name="Phunkhang P."/>
            <person name="Pierre F."/>
            <person name="Priest M."/>
            <person name="Raghuraman S."/>
            <person name="Rege F."/>
            <person name="Reyes R."/>
            <person name="Rise C."/>
            <person name="Rogov P."/>
            <person name="Ross K."/>
            <person name="Ryan E."/>
            <person name="Settipalli S."/>
            <person name="Shea T."/>
            <person name="Sherpa N."/>
            <person name="Shi L."/>
            <person name="Shih D."/>
            <person name="Sparrow T."/>
            <person name="Spaulding J."/>
            <person name="Stalker J."/>
            <person name="Stange-Thomann N."/>
            <person name="Stavropoulos S."/>
            <person name="Stone C."/>
            <person name="Strader C."/>
            <person name="Tesfaye S."/>
            <person name="Thomson T."/>
            <person name="Thoulutsang Y."/>
            <person name="Thoulutsang D."/>
            <person name="Topham K."/>
            <person name="Topping I."/>
            <person name="Tsamla T."/>
            <person name="Vassiliev H."/>
            <person name="Vo A."/>
            <person name="Wangchuk T."/>
            <person name="Wangdi T."/>
            <person name="Weiand M."/>
            <person name="Wilkinson J."/>
            <person name="Wilson A."/>
            <person name="Yadav S."/>
            <person name="Young G."/>
            <person name="Yu Q."/>
            <person name="Zembek L."/>
            <person name="Zhong D."/>
            <person name="Zimmer A."/>
            <person name="Zwirko Z."/>
            <person name="Jaffe D.B."/>
            <person name="Alvarez P."/>
            <person name="Brockman W."/>
            <person name="Butler J."/>
            <person name="Chin C."/>
            <person name="Gnerre S."/>
            <person name="Grabherr M."/>
            <person name="Kleber M."/>
            <person name="Mauceli E."/>
            <person name="MacCallum I."/>
        </authorList>
    </citation>
    <scope>NUCLEOTIDE SEQUENCE [LARGE SCALE GENOMIC DNA]</scope>
    <source>
        <strain evidence="6">Tucson 14024-0371.13</strain>
    </source>
</reference>
<dbReference type="GO" id="GO:0003714">
    <property type="term" value="F:transcription corepressor activity"/>
    <property type="evidence" value="ECO:0007669"/>
    <property type="project" value="TreeGrafter"/>
</dbReference>
<feature type="compositionally biased region" description="Basic residues" evidence="4">
    <location>
        <begin position="1"/>
        <end position="23"/>
    </location>
</feature>
<feature type="compositionally biased region" description="Acidic residues" evidence="4">
    <location>
        <begin position="124"/>
        <end position="133"/>
    </location>
</feature>
<dbReference type="eggNOG" id="KOG2256">
    <property type="taxonomic scope" value="Eukaryota"/>
</dbReference>
<evidence type="ECO:0000313" key="6">
    <source>
        <dbReference type="Proteomes" id="UP000007801"/>
    </source>
</evidence>
<evidence type="ECO:0000256" key="1">
    <source>
        <dbReference type="ARBA" id="ARBA00004123"/>
    </source>
</evidence>